<comment type="caution">
    <text evidence="4">The sequence shown here is derived from an EMBL/GenBank/DDBJ whole genome shotgun (WGS) entry which is preliminary data.</text>
</comment>
<keyword evidence="1" id="KW-0676">Redox-active center</keyword>
<dbReference type="PANTHER" id="PTHR10438">
    <property type="entry name" value="THIOREDOXIN"/>
    <property type="match status" value="1"/>
</dbReference>
<organism evidence="4 5">
    <name type="scientific">Rhizobium lemnae</name>
    <dbReference type="NCBI Taxonomy" id="1214924"/>
    <lineage>
        <taxon>Bacteria</taxon>
        <taxon>Pseudomonadati</taxon>
        <taxon>Pseudomonadota</taxon>
        <taxon>Alphaproteobacteria</taxon>
        <taxon>Hyphomicrobiales</taxon>
        <taxon>Rhizobiaceae</taxon>
        <taxon>Rhizobium/Agrobacterium group</taxon>
        <taxon>Rhizobium</taxon>
    </lineage>
</organism>
<keyword evidence="2" id="KW-0732">Signal</keyword>
<dbReference type="RefSeq" id="WP_247260842.1">
    <property type="nucleotide sequence ID" value="NZ_JALJQZ010000012.1"/>
</dbReference>
<protein>
    <submittedName>
        <fullName evidence="4">Thioredoxin family protein</fullName>
    </submittedName>
</protein>
<evidence type="ECO:0000313" key="4">
    <source>
        <dbReference type="EMBL" id="MFC3968033.1"/>
    </source>
</evidence>
<dbReference type="Gene3D" id="3.40.30.10">
    <property type="entry name" value="Glutaredoxin"/>
    <property type="match status" value="1"/>
</dbReference>
<reference evidence="5" key="1">
    <citation type="journal article" date="2019" name="Int. J. Syst. Evol. Microbiol.">
        <title>The Global Catalogue of Microorganisms (GCM) 10K type strain sequencing project: providing services to taxonomists for standard genome sequencing and annotation.</title>
        <authorList>
            <consortium name="The Broad Institute Genomics Platform"/>
            <consortium name="The Broad Institute Genome Sequencing Center for Infectious Disease"/>
            <person name="Wu L."/>
            <person name="Ma J."/>
        </authorList>
    </citation>
    <scope>NUCLEOTIDE SEQUENCE [LARGE SCALE GENOMIC DNA]</scope>
    <source>
        <strain evidence="5">TBRC 5781</strain>
    </source>
</reference>
<feature type="domain" description="Thioredoxin" evidence="3">
    <location>
        <begin position="9"/>
        <end position="133"/>
    </location>
</feature>
<proteinExistence type="predicted"/>
<dbReference type="CDD" id="cd02947">
    <property type="entry name" value="TRX_family"/>
    <property type="match status" value="1"/>
</dbReference>
<evidence type="ECO:0000256" key="2">
    <source>
        <dbReference type="SAM" id="SignalP"/>
    </source>
</evidence>
<dbReference type="Proteomes" id="UP001595697">
    <property type="component" value="Unassembled WGS sequence"/>
</dbReference>
<dbReference type="PROSITE" id="PS00194">
    <property type="entry name" value="THIOREDOXIN_1"/>
    <property type="match status" value="1"/>
</dbReference>
<feature type="chain" id="PRO_5046752440" evidence="2">
    <location>
        <begin position="27"/>
        <end position="134"/>
    </location>
</feature>
<dbReference type="PANTHER" id="PTHR10438:SF468">
    <property type="entry name" value="THIOREDOXIN-1-RELATED"/>
    <property type="match status" value="1"/>
</dbReference>
<dbReference type="EMBL" id="JBHSBD010000028">
    <property type="protein sequence ID" value="MFC3968033.1"/>
    <property type="molecule type" value="Genomic_DNA"/>
</dbReference>
<dbReference type="SUPFAM" id="SSF52833">
    <property type="entry name" value="Thioredoxin-like"/>
    <property type="match status" value="1"/>
</dbReference>
<dbReference type="InterPro" id="IPR050620">
    <property type="entry name" value="Thioredoxin_H-type-like"/>
</dbReference>
<dbReference type="InterPro" id="IPR036249">
    <property type="entry name" value="Thioredoxin-like_sf"/>
</dbReference>
<sequence>MRFSSTVAALIGAAALSLTASLPASAAEIRAFEQKAFTAAQTAGKPIVVDITASWCPTCAKQKPIIQSLADSDKFKDMTIFTVDFDRQKDVVRALGATQQSTLIAYRGTKETRRSIGDTKASSIEQLFQSAKTN</sequence>
<evidence type="ECO:0000256" key="1">
    <source>
        <dbReference type="ARBA" id="ARBA00023284"/>
    </source>
</evidence>
<dbReference type="InterPro" id="IPR017937">
    <property type="entry name" value="Thioredoxin_CS"/>
</dbReference>
<dbReference type="PROSITE" id="PS51352">
    <property type="entry name" value="THIOREDOXIN_2"/>
    <property type="match status" value="1"/>
</dbReference>
<evidence type="ECO:0000313" key="5">
    <source>
        <dbReference type="Proteomes" id="UP001595697"/>
    </source>
</evidence>
<dbReference type="Pfam" id="PF00085">
    <property type="entry name" value="Thioredoxin"/>
    <property type="match status" value="1"/>
</dbReference>
<feature type="signal peptide" evidence="2">
    <location>
        <begin position="1"/>
        <end position="26"/>
    </location>
</feature>
<evidence type="ECO:0000259" key="3">
    <source>
        <dbReference type="PROSITE" id="PS51352"/>
    </source>
</evidence>
<name>A0ABV8E6S2_9HYPH</name>
<accession>A0ABV8E6S2</accession>
<gene>
    <name evidence="4" type="ORF">ACFOVS_07795</name>
</gene>
<keyword evidence="5" id="KW-1185">Reference proteome</keyword>
<dbReference type="InterPro" id="IPR013766">
    <property type="entry name" value="Thioredoxin_domain"/>
</dbReference>